<reference evidence="1 2" key="1">
    <citation type="submission" date="2022-04" db="EMBL/GenBank/DDBJ databases">
        <title>Genome draft of Actinomadura sp. ATCC 31491.</title>
        <authorList>
            <person name="Shi X."/>
            <person name="Du Y."/>
        </authorList>
    </citation>
    <scope>NUCLEOTIDE SEQUENCE [LARGE SCALE GENOMIC DNA]</scope>
    <source>
        <strain evidence="1 2">ATCC 31491</strain>
    </source>
</reference>
<proteinExistence type="predicted"/>
<sequence length="262" mass="27238">MGDAEAFAREFRPVPPARPGVCRICHAAGPEASGAGSSGPRVTGAGACAGCRRTIGGLRGHTEHVVPITLTARNTRLYDVVTQRREPPGGRRGRLDLLAATVARFHQRHAACLERAAGGPFTLVATVPSTRAERPIEAFDPMAAVVARVAALAGRHRPLLLERVDSEPGAAAGDAFRVRGGGLEGARTLLVDDLFVSGARVQHAASALLAAGAAAVVALVVARLVEPAAADPCGAAIWREAGRRPFDFVRCCVCDAAPWEIT</sequence>
<dbReference type="SUPFAM" id="SSF53271">
    <property type="entry name" value="PRTase-like"/>
    <property type="match status" value="1"/>
</dbReference>
<keyword evidence="2" id="KW-1185">Reference proteome</keyword>
<accession>A0ABT0G3W5</accession>
<evidence type="ECO:0000313" key="1">
    <source>
        <dbReference type="EMBL" id="MCK2218833.1"/>
    </source>
</evidence>
<gene>
    <name evidence="1" type="ORF">MF672_034325</name>
</gene>
<protein>
    <recommendedName>
        <fullName evidence="3">Phosphoribosyltransferase domain-containing protein</fullName>
    </recommendedName>
</protein>
<dbReference type="Gene3D" id="3.40.50.2020">
    <property type="match status" value="1"/>
</dbReference>
<evidence type="ECO:0008006" key="3">
    <source>
        <dbReference type="Google" id="ProtNLM"/>
    </source>
</evidence>
<evidence type="ECO:0000313" key="2">
    <source>
        <dbReference type="Proteomes" id="UP001317259"/>
    </source>
</evidence>
<name>A0ABT0G3W5_9ACTN</name>
<dbReference type="RefSeq" id="WP_242377438.1">
    <property type="nucleotide sequence ID" value="NZ_JAKRKC020000002.1"/>
</dbReference>
<dbReference type="EMBL" id="JAKRKC020000002">
    <property type="protein sequence ID" value="MCK2218833.1"/>
    <property type="molecule type" value="Genomic_DNA"/>
</dbReference>
<organism evidence="1 2">
    <name type="scientific">Actinomadura luzonensis</name>
    <dbReference type="NCBI Taxonomy" id="2805427"/>
    <lineage>
        <taxon>Bacteria</taxon>
        <taxon>Bacillati</taxon>
        <taxon>Actinomycetota</taxon>
        <taxon>Actinomycetes</taxon>
        <taxon>Streptosporangiales</taxon>
        <taxon>Thermomonosporaceae</taxon>
        <taxon>Actinomadura</taxon>
    </lineage>
</organism>
<comment type="caution">
    <text evidence="1">The sequence shown here is derived from an EMBL/GenBank/DDBJ whole genome shotgun (WGS) entry which is preliminary data.</text>
</comment>
<dbReference type="InterPro" id="IPR029057">
    <property type="entry name" value="PRTase-like"/>
</dbReference>
<dbReference type="Proteomes" id="UP001317259">
    <property type="component" value="Unassembled WGS sequence"/>
</dbReference>